<dbReference type="PROSITE" id="PS50172">
    <property type="entry name" value="BRCT"/>
    <property type="match status" value="2"/>
</dbReference>
<feature type="domain" description="BRCT" evidence="2">
    <location>
        <begin position="781"/>
        <end position="864"/>
    </location>
</feature>
<proteinExistence type="predicted"/>
<feature type="domain" description="BRCT" evidence="2">
    <location>
        <begin position="885"/>
        <end position="958"/>
    </location>
</feature>
<dbReference type="SMART" id="SM00292">
    <property type="entry name" value="BRCT"/>
    <property type="match status" value="2"/>
</dbReference>
<evidence type="ECO:0000256" key="1">
    <source>
        <dbReference type="SAM" id="MobiDB-lite"/>
    </source>
</evidence>
<dbReference type="InterPro" id="IPR022047">
    <property type="entry name" value="Microcephalin-like"/>
</dbReference>
<dbReference type="Pfam" id="PF00533">
    <property type="entry name" value="BRCT"/>
    <property type="match status" value="1"/>
</dbReference>
<dbReference type="Gene3D" id="3.40.50.10190">
    <property type="entry name" value="BRCT domain"/>
    <property type="match status" value="2"/>
</dbReference>
<feature type="compositionally biased region" description="Polar residues" evidence="1">
    <location>
        <begin position="459"/>
        <end position="480"/>
    </location>
</feature>
<evidence type="ECO:0000313" key="4">
    <source>
        <dbReference type="Proteomes" id="UP001258017"/>
    </source>
</evidence>
<sequence>MSPNKRKTFHIDCEEESSTKYRRSSLAVNLSYTNLTDSGHGSFKKTQNRSNELSTNQIQSYNDEQDEMQHFDKSSSRRCTINKVNNISCKEDKLLRNVNVRIVDIRHIRKTDTDYEKLRNAILNKTKEIFNKQDECAIKTNLVLENQNDSANNRNQPNEVTSNNGISITSEKNIHSDKLSIFSTPVNKSCNVKRYINSSKVTKRKLFKHTDIIDHHNVETVGEIDHNVKNNLPQSPIISRNYESSPIITGSDKKHRTSKLSLKNTSKIATRPNVQEDQISLSSLNSVTDGHGSIGTPLFCSTFNEGSNRENKTSNGENNINNQKSENINANIVSMELTSLQELRTMQYENICIEEINAADTINYSEIKNKEKSKIQEVQTNFPTKIFQSSHHNVDKNRDISTSNNSKKNLEDHELSLNVNTSVDNEMEDRNNSKESVNKNIEQESIATVRSSLQVNTSLNSTYKHRQSYNTREQTRQQNTKKPEQHSLHNGKSVNENNGSISYIECTPYHAPQTVQSKSQLKHDTVISNAESNHTKTIEISNTNNVQEEDKSISSLRNKSCLHKVSTTHALICNGKGKNVLHNSVILGDSPILTLNKQQYKKVIINDSLSETELNKDKINDSLNQGNAHSKPNKKKLLPLWENPVLSFSPKETLPNLSPKQPLLTKKRKKFKKKAKSKKFLQQPLETQAYHTTSGLKKHDSDSSENDFVINKKQKKDCKKLRKVVSKKIVIKKFADSDILKQLENLHTYSDQETELLTHKNSLNEFQTRKEIAQELLHKSQKIIIVVTGFSKGDKNLIKNIVKSLGMARIEPNVTRRTTHVVSTGVRTLNLLHGIIRGCWLVKLEWVLKSLENNGWLNPEQYEMAHFSKAVQENRKDRELFGMAYVPELFATCGFLYIENGTTPPSHTLKELVKTAGGRITEDPKAAKIIIGANGIKESWILDCITTGDLQPVTQYKKKVV</sequence>
<accession>A0AAD9VVC8</accession>
<dbReference type="EMBL" id="JAIFRP010000006">
    <property type="protein sequence ID" value="KAK2588391.1"/>
    <property type="molecule type" value="Genomic_DNA"/>
</dbReference>
<dbReference type="Proteomes" id="UP001258017">
    <property type="component" value="Unassembled WGS sequence"/>
</dbReference>
<comment type="caution">
    <text evidence="3">The sequence shown here is derived from an EMBL/GenBank/DDBJ whole genome shotgun (WGS) entry which is preliminary data.</text>
</comment>
<dbReference type="SUPFAM" id="SSF52113">
    <property type="entry name" value="BRCT domain"/>
    <property type="match status" value="2"/>
</dbReference>
<dbReference type="InterPro" id="IPR036420">
    <property type="entry name" value="BRCT_dom_sf"/>
</dbReference>
<dbReference type="CDD" id="cd17736">
    <property type="entry name" value="BRCT_microcephalin_rpt2"/>
    <property type="match status" value="1"/>
</dbReference>
<dbReference type="InterPro" id="IPR001357">
    <property type="entry name" value="BRCT_dom"/>
</dbReference>
<name>A0AAD9VVC8_9HYME</name>
<organism evidence="3 4">
    <name type="scientific">Odynerus spinipes</name>
    <dbReference type="NCBI Taxonomy" id="1348599"/>
    <lineage>
        <taxon>Eukaryota</taxon>
        <taxon>Metazoa</taxon>
        <taxon>Ecdysozoa</taxon>
        <taxon>Arthropoda</taxon>
        <taxon>Hexapoda</taxon>
        <taxon>Insecta</taxon>
        <taxon>Pterygota</taxon>
        <taxon>Neoptera</taxon>
        <taxon>Endopterygota</taxon>
        <taxon>Hymenoptera</taxon>
        <taxon>Apocrita</taxon>
        <taxon>Aculeata</taxon>
        <taxon>Vespoidea</taxon>
        <taxon>Vespidae</taxon>
        <taxon>Eumeninae</taxon>
        <taxon>Odynerus</taxon>
    </lineage>
</organism>
<dbReference type="PANTHER" id="PTHR14625">
    <property type="entry name" value="MICROCEPHALIN"/>
    <property type="match status" value="1"/>
</dbReference>
<reference evidence="3" key="2">
    <citation type="journal article" date="2023" name="Commun. Biol.">
        <title>Intrasexual cuticular hydrocarbon dimorphism in a wasp sheds light on hydrocarbon biosynthesis genes in Hymenoptera.</title>
        <authorList>
            <person name="Moris V.C."/>
            <person name="Podsiadlowski L."/>
            <person name="Martin S."/>
            <person name="Oeyen J.P."/>
            <person name="Donath A."/>
            <person name="Petersen M."/>
            <person name="Wilbrandt J."/>
            <person name="Misof B."/>
            <person name="Liedtke D."/>
            <person name="Thamm M."/>
            <person name="Scheiner R."/>
            <person name="Schmitt T."/>
            <person name="Niehuis O."/>
        </authorList>
    </citation>
    <scope>NUCLEOTIDE SEQUENCE</scope>
    <source>
        <strain evidence="3">GBR_01_08_01A</strain>
    </source>
</reference>
<feature type="compositionally biased region" description="Polar residues" evidence="1">
    <location>
        <begin position="488"/>
        <end position="499"/>
    </location>
</feature>
<feature type="region of interest" description="Disordered" evidence="1">
    <location>
        <begin position="459"/>
        <end position="499"/>
    </location>
</feature>
<evidence type="ECO:0000313" key="3">
    <source>
        <dbReference type="EMBL" id="KAK2588391.1"/>
    </source>
</evidence>
<dbReference type="AlphaFoldDB" id="A0AAD9VVC8"/>
<gene>
    <name evidence="3" type="ORF">KPH14_004399</name>
</gene>
<protein>
    <recommendedName>
        <fullName evidence="2">BRCT domain-containing protein</fullName>
    </recommendedName>
</protein>
<feature type="region of interest" description="Disordered" evidence="1">
    <location>
        <begin position="384"/>
        <end position="443"/>
    </location>
</feature>
<dbReference type="PANTHER" id="PTHR14625:SF3">
    <property type="entry name" value="MICROCEPHALIN"/>
    <property type="match status" value="1"/>
</dbReference>
<evidence type="ECO:0000259" key="2">
    <source>
        <dbReference type="PROSITE" id="PS50172"/>
    </source>
</evidence>
<keyword evidence="4" id="KW-1185">Reference proteome</keyword>
<feature type="compositionally biased region" description="Basic and acidic residues" evidence="1">
    <location>
        <begin position="428"/>
        <end position="437"/>
    </location>
</feature>
<reference evidence="3" key="1">
    <citation type="submission" date="2021-08" db="EMBL/GenBank/DDBJ databases">
        <authorList>
            <person name="Misof B."/>
            <person name="Oliver O."/>
            <person name="Podsiadlowski L."/>
            <person name="Donath A."/>
            <person name="Peters R."/>
            <person name="Mayer C."/>
            <person name="Rust J."/>
            <person name="Gunkel S."/>
            <person name="Lesny P."/>
            <person name="Martin S."/>
            <person name="Oeyen J.P."/>
            <person name="Petersen M."/>
            <person name="Panagiotis P."/>
            <person name="Wilbrandt J."/>
            <person name="Tanja T."/>
        </authorList>
    </citation>
    <scope>NUCLEOTIDE SEQUENCE</scope>
    <source>
        <strain evidence="3">GBR_01_08_01A</strain>
        <tissue evidence="3">Thorax + abdomen</tissue>
    </source>
</reference>
<dbReference type="CDD" id="cd17751">
    <property type="entry name" value="BRCT_microcephalin_rpt3"/>
    <property type="match status" value="1"/>
</dbReference>
<dbReference type="GO" id="GO:0000278">
    <property type="term" value="P:mitotic cell cycle"/>
    <property type="evidence" value="ECO:0007669"/>
    <property type="project" value="TreeGrafter"/>
</dbReference>